<dbReference type="InterPro" id="IPR036390">
    <property type="entry name" value="WH_DNA-bd_sf"/>
</dbReference>
<organism evidence="5 6">
    <name type="scientific">Paenactinomyces guangxiensis</name>
    <dbReference type="NCBI Taxonomy" id="1490290"/>
    <lineage>
        <taxon>Bacteria</taxon>
        <taxon>Bacillati</taxon>
        <taxon>Bacillota</taxon>
        <taxon>Bacilli</taxon>
        <taxon>Bacillales</taxon>
        <taxon>Thermoactinomycetaceae</taxon>
        <taxon>Paenactinomyces</taxon>
    </lineage>
</organism>
<evidence type="ECO:0000256" key="2">
    <source>
        <dbReference type="ARBA" id="ARBA00023125"/>
    </source>
</evidence>
<evidence type="ECO:0000259" key="4">
    <source>
        <dbReference type="PROSITE" id="PS50987"/>
    </source>
</evidence>
<gene>
    <name evidence="5" type="ORF">H1191_01285</name>
</gene>
<dbReference type="InterPro" id="IPR011991">
    <property type="entry name" value="ArsR-like_HTH"/>
</dbReference>
<evidence type="ECO:0000313" key="5">
    <source>
        <dbReference type="EMBL" id="MBA4492947.1"/>
    </source>
</evidence>
<keyword evidence="3" id="KW-0804">Transcription</keyword>
<evidence type="ECO:0000313" key="6">
    <source>
        <dbReference type="Proteomes" id="UP000535491"/>
    </source>
</evidence>
<comment type="caution">
    <text evidence="5">The sequence shown here is derived from an EMBL/GenBank/DDBJ whole genome shotgun (WGS) entry which is preliminary data.</text>
</comment>
<dbReference type="PRINTS" id="PR00778">
    <property type="entry name" value="HTHARSR"/>
</dbReference>
<dbReference type="EMBL" id="JACEIQ010000001">
    <property type="protein sequence ID" value="MBA4492947.1"/>
    <property type="molecule type" value="Genomic_DNA"/>
</dbReference>
<dbReference type="NCBIfam" id="NF033788">
    <property type="entry name" value="HTH_metalloreg"/>
    <property type="match status" value="1"/>
</dbReference>
<evidence type="ECO:0000256" key="1">
    <source>
        <dbReference type="ARBA" id="ARBA00023015"/>
    </source>
</evidence>
<dbReference type="InterPro" id="IPR036388">
    <property type="entry name" value="WH-like_DNA-bd_sf"/>
</dbReference>
<feature type="domain" description="HTH arsR-type" evidence="4">
    <location>
        <begin position="24"/>
        <end position="117"/>
    </location>
</feature>
<dbReference type="PANTHER" id="PTHR43132">
    <property type="entry name" value="ARSENICAL RESISTANCE OPERON REPRESSOR ARSR-RELATED"/>
    <property type="match status" value="1"/>
</dbReference>
<dbReference type="PANTHER" id="PTHR43132:SF6">
    <property type="entry name" value="HTH-TYPE TRANSCRIPTIONAL REPRESSOR CZRA"/>
    <property type="match status" value="1"/>
</dbReference>
<dbReference type="InterPro" id="IPR001845">
    <property type="entry name" value="HTH_ArsR_DNA-bd_dom"/>
</dbReference>
<sequence>MSNCSYIGIEYHQEGLRLIEHHHLPEKVVEEVVFIFKALADPTRIRILYLLSEEECSVGHIAEVLNLSQSAVSHQLALLRSLRLVRSRRQGRTIYYTCDDKHVVRLLHQTIHHVTHD</sequence>
<keyword evidence="1" id="KW-0805">Transcription regulation</keyword>
<keyword evidence="6" id="KW-1185">Reference proteome</keyword>
<dbReference type="InterPro" id="IPR051011">
    <property type="entry name" value="Metal_resp_trans_reg"/>
</dbReference>
<dbReference type="GO" id="GO:0003677">
    <property type="term" value="F:DNA binding"/>
    <property type="evidence" value="ECO:0007669"/>
    <property type="project" value="UniProtKB-KW"/>
</dbReference>
<dbReference type="AlphaFoldDB" id="A0A7W2A7A7"/>
<proteinExistence type="predicted"/>
<accession>A0A7W2A7A7</accession>
<keyword evidence="2" id="KW-0238">DNA-binding</keyword>
<name>A0A7W2A7A7_9BACL</name>
<protein>
    <submittedName>
        <fullName evidence="5">Helix-turn-helix transcriptional regulator</fullName>
    </submittedName>
</protein>
<dbReference type="SUPFAM" id="SSF46785">
    <property type="entry name" value="Winged helix' DNA-binding domain"/>
    <property type="match status" value="1"/>
</dbReference>
<dbReference type="SMART" id="SM00418">
    <property type="entry name" value="HTH_ARSR"/>
    <property type="match status" value="1"/>
</dbReference>
<dbReference type="Gene3D" id="1.10.10.10">
    <property type="entry name" value="Winged helix-like DNA-binding domain superfamily/Winged helix DNA-binding domain"/>
    <property type="match status" value="1"/>
</dbReference>
<dbReference type="Proteomes" id="UP000535491">
    <property type="component" value="Unassembled WGS sequence"/>
</dbReference>
<reference evidence="5 6" key="1">
    <citation type="submission" date="2020-07" db="EMBL/GenBank/DDBJ databases">
        <authorList>
            <person name="Feng H."/>
        </authorList>
    </citation>
    <scope>NUCLEOTIDE SEQUENCE [LARGE SCALE GENOMIC DNA]</scope>
    <source>
        <strain evidence="6">s-10</strain>
    </source>
</reference>
<dbReference type="PROSITE" id="PS50987">
    <property type="entry name" value="HTH_ARSR_2"/>
    <property type="match status" value="1"/>
</dbReference>
<dbReference type="Pfam" id="PF01022">
    <property type="entry name" value="HTH_5"/>
    <property type="match status" value="1"/>
</dbReference>
<dbReference type="CDD" id="cd00090">
    <property type="entry name" value="HTH_ARSR"/>
    <property type="match status" value="1"/>
</dbReference>
<evidence type="ECO:0000256" key="3">
    <source>
        <dbReference type="ARBA" id="ARBA00023163"/>
    </source>
</evidence>
<dbReference type="GO" id="GO:0003700">
    <property type="term" value="F:DNA-binding transcription factor activity"/>
    <property type="evidence" value="ECO:0007669"/>
    <property type="project" value="InterPro"/>
</dbReference>